<gene>
    <name evidence="2" type="ORF">OVA965_LOCUS6678</name>
    <name evidence="3" type="ORF">TMI583_LOCUS6674</name>
</gene>
<evidence type="ECO:0000256" key="1">
    <source>
        <dbReference type="SAM" id="MobiDB-lite"/>
    </source>
</evidence>
<dbReference type="Proteomes" id="UP000682733">
    <property type="component" value="Unassembled WGS sequence"/>
</dbReference>
<dbReference type="EMBL" id="CAJOBA010002039">
    <property type="protein sequence ID" value="CAF3626709.1"/>
    <property type="molecule type" value="Genomic_DNA"/>
</dbReference>
<feature type="non-terminal residue" evidence="3">
    <location>
        <position position="1"/>
    </location>
</feature>
<feature type="region of interest" description="Disordered" evidence="1">
    <location>
        <begin position="81"/>
        <end position="117"/>
    </location>
</feature>
<comment type="caution">
    <text evidence="3">The sequence shown here is derived from an EMBL/GenBank/DDBJ whole genome shotgun (WGS) entry which is preliminary data.</text>
</comment>
<name>A0A8S2HDR8_9BILA</name>
<feature type="compositionally biased region" description="Polar residues" evidence="1">
    <location>
        <begin position="90"/>
        <end position="99"/>
    </location>
</feature>
<evidence type="ECO:0000313" key="4">
    <source>
        <dbReference type="Proteomes" id="UP000682733"/>
    </source>
</evidence>
<reference evidence="3" key="1">
    <citation type="submission" date="2021-02" db="EMBL/GenBank/DDBJ databases">
        <authorList>
            <person name="Nowell W R."/>
        </authorList>
    </citation>
    <scope>NUCLEOTIDE SEQUENCE</scope>
</reference>
<evidence type="ECO:0000313" key="3">
    <source>
        <dbReference type="EMBL" id="CAF3626709.1"/>
    </source>
</evidence>
<evidence type="ECO:0000313" key="2">
    <source>
        <dbReference type="EMBL" id="CAF0841745.1"/>
    </source>
</evidence>
<accession>A0A8S2HDR8</accession>
<sequence>AILFRLSEDKPNDMKKRLSNDVTSALYRDDQMLNNHYGQNGIINGSVYSNGYRNTPPPMQQQQIHEVPVMNYYSTEAGLGIGSDREIQPSPMSSINTQNDGHRPAPPQMAAWFDTDL</sequence>
<dbReference type="AlphaFoldDB" id="A0A8S2HDR8"/>
<protein>
    <submittedName>
        <fullName evidence="3">Uncharacterized protein</fullName>
    </submittedName>
</protein>
<proteinExistence type="predicted"/>
<dbReference type="EMBL" id="CAJNOK010002039">
    <property type="protein sequence ID" value="CAF0841745.1"/>
    <property type="molecule type" value="Genomic_DNA"/>
</dbReference>
<organism evidence="3 4">
    <name type="scientific">Didymodactylos carnosus</name>
    <dbReference type="NCBI Taxonomy" id="1234261"/>
    <lineage>
        <taxon>Eukaryota</taxon>
        <taxon>Metazoa</taxon>
        <taxon>Spiralia</taxon>
        <taxon>Gnathifera</taxon>
        <taxon>Rotifera</taxon>
        <taxon>Eurotatoria</taxon>
        <taxon>Bdelloidea</taxon>
        <taxon>Philodinida</taxon>
        <taxon>Philodinidae</taxon>
        <taxon>Didymodactylos</taxon>
    </lineage>
</organism>
<dbReference type="Proteomes" id="UP000677228">
    <property type="component" value="Unassembled WGS sequence"/>
</dbReference>